<comment type="caution">
    <text evidence="1">The sequence shown here is derived from an EMBL/GenBank/DDBJ whole genome shotgun (WGS) entry which is preliminary data.</text>
</comment>
<protein>
    <submittedName>
        <fullName evidence="1">Uncharacterized protein</fullName>
    </submittedName>
</protein>
<dbReference type="AlphaFoldDB" id="A0A644Z529"/>
<dbReference type="EMBL" id="VSSQ01007178">
    <property type="protein sequence ID" value="MPM35101.1"/>
    <property type="molecule type" value="Genomic_DNA"/>
</dbReference>
<proteinExistence type="predicted"/>
<evidence type="ECO:0000313" key="1">
    <source>
        <dbReference type="EMBL" id="MPM35101.1"/>
    </source>
</evidence>
<name>A0A644Z529_9ZZZZ</name>
<accession>A0A644Z529</accession>
<sequence>MAQGVVLLRRVGVQRDRHHVKPPGKVRGDVPAMDQAAGTVGVHPGEDVRPVFLHPVDHPADVLDAVAGLAKAAEHQLAVFAQIPLLDVRQNFLPGWLPGKPQVMGIDAAAAAVVAQAEFAVKIAAVGGVHIQVPAVFIGNGKAFLFFHGV</sequence>
<organism evidence="1">
    <name type="scientific">bioreactor metagenome</name>
    <dbReference type="NCBI Taxonomy" id="1076179"/>
    <lineage>
        <taxon>unclassified sequences</taxon>
        <taxon>metagenomes</taxon>
        <taxon>ecological metagenomes</taxon>
    </lineage>
</organism>
<gene>
    <name evidence="1" type="ORF">SDC9_81691</name>
</gene>
<reference evidence="1" key="1">
    <citation type="submission" date="2019-08" db="EMBL/GenBank/DDBJ databases">
        <authorList>
            <person name="Kucharzyk K."/>
            <person name="Murdoch R.W."/>
            <person name="Higgins S."/>
            <person name="Loffler F."/>
        </authorList>
    </citation>
    <scope>NUCLEOTIDE SEQUENCE</scope>
</reference>